<keyword evidence="11" id="KW-1185">Reference proteome</keyword>
<evidence type="ECO:0000256" key="6">
    <source>
        <dbReference type="ARBA" id="ARBA00022840"/>
    </source>
</evidence>
<evidence type="ECO:0000313" key="11">
    <source>
        <dbReference type="Proteomes" id="UP000587002"/>
    </source>
</evidence>
<evidence type="ECO:0000256" key="7">
    <source>
        <dbReference type="ARBA" id="ARBA00047899"/>
    </source>
</evidence>
<evidence type="ECO:0000259" key="9">
    <source>
        <dbReference type="Pfam" id="PF01163"/>
    </source>
</evidence>
<sequence>MLAQHGFTHGDLSACTVLVHDGRLVLIDLPQAVDLAADPLGLDHVRRDAHNIAGWFRCRGADESRADPDLLVERLVTAAGLRS</sequence>
<comment type="catalytic activity">
    <reaction evidence="8">
        <text>L-seryl-[protein] + ATP = O-phospho-L-seryl-[protein] + ADP + H(+)</text>
        <dbReference type="Rhea" id="RHEA:17989"/>
        <dbReference type="Rhea" id="RHEA-COMP:9863"/>
        <dbReference type="Rhea" id="RHEA-COMP:11604"/>
        <dbReference type="ChEBI" id="CHEBI:15378"/>
        <dbReference type="ChEBI" id="CHEBI:29999"/>
        <dbReference type="ChEBI" id="CHEBI:30616"/>
        <dbReference type="ChEBI" id="CHEBI:83421"/>
        <dbReference type="ChEBI" id="CHEBI:456216"/>
        <dbReference type="EC" id="2.7.11.1"/>
    </reaction>
</comment>
<comment type="caution">
    <text evidence="10">The sequence shown here is derived from an EMBL/GenBank/DDBJ whole genome shotgun (WGS) entry which is preliminary data.</text>
</comment>
<dbReference type="AlphaFoldDB" id="A0A853AQY3"/>
<gene>
    <name evidence="10" type="ORF">HNR68_001887</name>
</gene>
<keyword evidence="3" id="KW-0808">Transferase</keyword>
<dbReference type="EMBL" id="JACCFJ010000001">
    <property type="protein sequence ID" value="NYI83257.1"/>
    <property type="molecule type" value="Genomic_DNA"/>
</dbReference>
<proteinExistence type="predicted"/>
<evidence type="ECO:0000256" key="8">
    <source>
        <dbReference type="ARBA" id="ARBA00048679"/>
    </source>
</evidence>
<dbReference type="Proteomes" id="UP000587002">
    <property type="component" value="Unassembled WGS sequence"/>
</dbReference>
<dbReference type="GO" id="GO:0004674">
    <property type="term" value="F:protein serine/threonine kinase activity"/>
    <property type="evidence" value="ECO:0007669"/>
    <property type="project" value="UniProtKB-KW"/>
</dbReference>
<evidence type="ECO:0000256" key="5">
    <source>
        <dbReference type="ARBA" id="ARBA00022777"/>
    </source>
</evidence>
<feature type="domain" description="RIO-type" evidence="9">
    <location>
        <begin position="1"/>
        <end position="63"/>
    </location>
</feature>
<evidence type="ECO:0000256" key="1">
    <source>
        <dbReference type="ARBA" id="ARBA00012513"/>
    </source>
</evidence>
<keyword evidence="6" id="KW-0067">ATP-binding</keyword>
<dbReference type="Gene3D" id="1.10.510.10">
    <property type="entry name" value="Transferase(Phosphotransferase) domain 1"/>
    <property type="match status" value="1"/>
</dbReference>
<keyword evidence="2" id="KW-0723">Serine/threonine-protein kinase</keyword>
<organism evidence="10 11">
    <name type="scientific">Saccharopolyspora hordei</name>
    <dbReference type="NCBI Taxonomy" id="1838"/>
    <lineage>
        <taxon>Bacteria</taxon>
        <taxon>Bacillati</taxon>
        <taxon>Actinomycetota</taxon>
        <taxon>Actinomycetes</taxon>
        <taxon>Pseudonocardiales</taxon>
        <taxon>Pseudonocardiaceae</taxon>
        <taxon>Saccharopolyspora</taxon>
    </lineage>
</organism>
<evidence type="ECO:0000313" key="10">
    <source>
        <dbReference type="EMBL" id="NYI83257.1"/>
    </source>
</evidence>
<evidence type="ECO:0000256" key="3">
    <source>
        <dbReference type="ARBA" id="ARBA00022679"/>
    </source>
</evidence>
<protein>
    <recommendedName>
        <fullName evidence="1">non-specific serine/threonine protein kinase</fullName>
        <ecNumber evidence="1">2.7.11.1</ecNumber>
    </recommendedName>
</protein>
<name>A0A853AQY3_9PSEU</name>
<accession>A0A853AQY3</accession>
<keyword evidence="4" id="KW-0547">Nucleotide-binding</keyword>
<evidence type="ECO:0000256" key="2">
    <source>
        <dbReference type="ARBA" id="ARBA00022527"/>
    </source>
</evidence>
<reference evidence="10 11" key="1">
    <citation type="submission" date="2020-07" db="EMBL/GenBank/DDBJ databases">
        <title>Sequencing the genomes of 1000 actinobacteria strains.</title>
        <authorList>
            <person name="Klenk H.-P."/>
        </authorList>
    </citation>
    <scope>NUCLEOTIDE SEQUENCE [LARGE SCALE GENOMIC DNA]</scope>
    <source>
        <strain evidence="10 11">DSM 44065</strain>
    </source>
</reference>
<dbReference type="GO" id="GO:0005524">
    <property type="term" value="F:ATP binding"/>
    <property type="evidence" value="ECO:0007669"/>
    <property type="project" value="UniProtKB-KW"/>
</dbReference>
<dbReference type="EC" id="2.7.11.1" evidence="1"/>
<comment type="catalytic activity">
    <reaction evidence="7">
        <text>L-threonyl-[protein] + ATP = O-phospho-L-threonyl-[protein] + ADP + H(+)</text>
        <dbReference type="Rhea" id="RHEA:46608"/>
        <dbReference type="Rhea" id="RHEA-COMP:11060"/>
        <dbReference type="Rhea" id="RHEA-COMP:11605"/>
        <dbReference type="ChEBI" id="CHEBI:15378"/>
        <dbReference type="ChEBI" id="CHEBI:30013"/>
        <dbReference type="ChEBI" id="CHEBI:30616"/>
        <dbReference type="ChEBI" id="CHEBI:61977"/>
        <dbReference type="ChEBI" id="CHEBI:456216"/>
        <dbReference type="EC" id="2.7.11.1"/>
    </reaction>
</comment>
<keyword evidence="5 10" id="KW-0418">Kinase</keyword>
<dbReference type="InterPro" id="IPR018934">
    <property type="entry name" value="RIO_dom"/>
</dbReference>
<dbReference type="Pfam" id="PF01163">
    <property type="entry name" value="RIO1"/>
    <property type="match status" value="1"/>
</dbReference>
<evidence type="ECO:0000256" key="4">
    <source>
        <dbReference type="ARBA" id="ARBA00022741"/>
    </source>
</evidence>